<feature type="chain" id="PRO_5028232684" evidence="1">
    <location>
        <begin position="21"/>
        <end position="101"/>
    </location>
</feature>
<evidence type="ECO:0000313" key="2">
    <source>
        <dbReference type="EMBL" id="CAD2205502.1"/>
    </source>
</evidence>
<gene>
    <name evidence="2" type="ORF">MENT_LOCUS59316</name>
</gene>
<sequence>MNLTIAIYFILLFECSFENGNNEQVVLGIFSDFEKDILLLMETEDLAISKLSFFLNSIYPLIEKLKMNNIQNELIDFQVLSQEAFQHYLNELKTDVKSKLY</sequence>
<dbReference type="AlphaFoldDB" id="A0A6V7Y1N9"/>
<dbReference type="Proteomes" id="UP000580250">
    <property type="component" value="Unassembled WGS sequence"/>
</dbReference>
<evidence type="ECO:0000256" key="1">
    <source>
        <dbReference type="SAM" id="SignalP"/>
    </source>
</evidence>
<reference evidence="2 3" key="1">
    <citation type="submission" date="2020-08" db="EMBL/GenBank/DDBJ databases">
        <authorList>
            <person name="Koutsovoulos G."/>
            <person name="Danchin GJ E."/>
        </authorList>
    </citation>
    <scope>NUCLEOTIDE SEQUENCE [LARGE SCALE GENOMIC DNA]</scope>
</reference>
<name>A0A6V7Y1N9_MELEN</name>
<evidence type="ECO:0000313" key="3">
    <source>
        <dbReference type="Proteomes" id="UP000580250"/>
    </source>
</evidence>
<feature type="signal peptide" evidence="1">
    <location>
        <begin position="1"/>
        <end position="20"/>
    </location>
</feature>
<accession>A0A6V7Y1N9</accession>
<protein>
    <submittedName>
        <fullName evidence="2">Uncharacterized protein</fullName>
    </submittedName>
</protein>
<keyword evidence="1" id="KW-0732">Signal</keyword>
<proteinExistence type="predicted"/>
<dbReference type="EMBL" id="CAJEWN010002845">
    <property type="protein sequence ID" value="CAD2205502.1"/>
    <property type="molecule type" value="Genomic_DNA"/>
</dbReference>
<comment type="caution">
    <text evidence="2">The sequence shown here is derived from an EMBL/GenBank/DDBJ whole genome shotgun (WGS) entry which is preliminary data.</text>
</comment>
<organism evidence="2 3">
    <name type="scientific">Meloidogyne enterolobii</name>
    <name type="common">Root-knot nematode worm</name>
    <name type="synonym">Meloidogyne mayaguensis</name>
    <dbReference type="NCBI Taxonomy" id="390850"/>
    <lineage>
        <taxon>Eukaryota</taxon>
        <taxon>Metazoa</taxon>
        <taxon>Ecdysozoa</taxon>
        <taxon>Nematoda</taxon>
        <taxon>Chromadorea</taxon>
        <taxon>Rhabditida</taxon>
        <taxon>Tylenchina</taxon>
        <taxon>Tylenchomorpha</taxon>
        <taxon>Tylenchoidea</taxon>
        <taxon>Meloidogynidae</taxon>
        <taxon>Meloidogyninae</taxon>
        <taxon>Meloidogyne</taxon>
    </lineage>
</organism>